<accession>A0A7W5V404</accession>
<comment type="caution">
    <text evidence="2">The sequence shown here is derived from an EMBL/GenBank/DDBJ whole genome shotgun (WGS) entry which is preliminary data.</text>
</comment>
<dbReference type="Proteomes" id="UP000579945">
    <property type="component" value="Unassembled WGS sequence"/>
</dbReference>
<evidence type="ECO:0000313" key="2">
    <source>
        <dbReference type="EMBL" id="MBB3728594.1"/>
    </source>
</evidence>
<name>A0A7W5V404_9ACTN</name>
<evidence type="ECO:0000313" key="3">
    <source>
        <dbReference type="Proteomes" id="UP000579945"/>
    </source>
</evidence>
<protein>
    <submittedName>
        <fullName evidence="2">Uncharacterized protein</fullName>
    </submittedName>
</protein>
<proteinExistence type="predicted"/>
<dbReference type="AlphaFoldDB" id="A0A7W5V404"/>
<evidence type="ECO:0000256" key="1">
    <source>
        <dbReference type="SAM" id="MobiDB-lite"/>
    </source>
</evidence>
<keyword evidence="3" id="KW-1185">Reference proteome</keyword>
<reference evidence="2 3" key="1">
    <citation type="submission" date="2020-08" db="EMBL/GenBank/DDBJ databases">
        <title>Sequencing the genomes of 1000 actinobacteria strains.</title>
        <authorList>
            <person name="Klenk H.-P."/>
        </authorList>
    </citation>
    <scope>NUCLEOTIDE SEQUENCE [LARGE SCALE GENOMIC DNA]</scope>
    <source>
        <strain evidence="2 3">DSM 44320</strain>
    </source>
</reference>
<sequence length="35" mass="3421">MTPPGVAASPSCCGSGAGAPRPGRAWSPPARRGAW</sequence>
<feature type="region of interest" description="Disordered" evidence="1">
    <location>
        <begin position="1"/>
        <end position="35"/>
    </location>
</feature>
<gene>
    <name evidence="2" type="ORF">FHR33_004454</name>
</gene>
<feature type="compositionally biased region" description="Low complexity" evidence="1">
    <location>
        <begin position="18"/>
        <end position="35"/>
    </location>
</feature>
<organism evidence="2 3">
    <name type="scientific">Nonomuraea dietziae</name>
    <dbReference type="NCBI Taxonomy" id="65515"/>
    <lineage>
        <taxon>Bacteria</taxon>
        <taxon>Bacillati</taxon>
        <taxon>Actinomycetota</taxon>
        <taxon>Actinomycetes</taxon>
        <taxon>Streptosporangiales</taxon>
        <taxon>Streptosporangiaceae</taxon>
        <taxon>Nonomuraea</taxon>
    </lineage>
</organism>
<dbReference type="EMBL" id="JACIBV010000001">
    <property type="protein sequence ID" value="MBB3728594.1"/>
    <property type="molecule type" value="Genomic_DNA"/>
</dbReference>